<organism evidence="1 2">
    <name type="scientific">Burkholderia cenocepacia</name>
    <dbReference type="NCBI Taxonomy" id="95486"/>
    <lineage>
        <taxon>Bacteria</taxon>
        <taxon>Pseudomonadati</taxon>
        <taxon>Pseudomonadota</taxon>
        <taxon>Betaproteobacteria</taxon>
        <taxon>Burkholderiales</taxon>
        <taxon>Burkholderiaceae</taxon>
        <taxon>Burkholderia</taxon>
        <taxon>Burkholderia cepacia complex</taxon>
    </lineage>
</organism>
<reference evidence="1 2" key="1">
    <citation type="submission" date="2016-08" db="EMBL/GenBank/DDBJ databases">
        <authorList>
            <person name="Seilhamer J.J."/>
        </authorList>
    </citation>
    <scope>NUCLEOTIDE SEQUENCE [LARGE SCALE GENOMIC DNA]</scope>
    <source>
        <strain evidence="1 2">VC14762</strain>
    </source>
</reference>
<dbReference type="EMBL" id="MUTJ01000100">
    <property type="protein sequence ID" value="ONU76320.1"/>
    <property type="molecule type" value="Genomic_DNA"/>
</dbReference>
<evidence type="ECO:0000313" key="2">
    <source>
        <dbReference type="Proteomes" id="UP000188543"/>
    </source>
</evidence>
<comment type="caution">
    <text evidence="1">The sequence shown here is derived from an EMBL/GenBank/DDBJ whole genome shotgun (WGS) entry which is preliminary data.</text>
</comment>
<name>A0A1V2VTU1_9BURK</name>
<dbReference type="Proteomes" id="UP000188543">
    <property type="component" value="Unassembled WGS sequence"/>
</dbReference>
<gene>
    <name evidence="1" type="ORF">A8E72_33965</name>
</gene>
<proteinExistence type="predicted"/>
<sequence length="156" mass="18783">METETKIDKKLEIEYIHQDNYMFKRILFNHAFHEGLKTTKWEGNNYYELNLQSISTPTWKKEHINLDFILTHIPENQEIFEATYHSDIQLKIARYTDKAVLSHVKDVFHQVAPVFFNLYQEGFNQNGMKKDYFTARKLTSDVLERIDCHDKIFEYL</sequence>
<evidence type="ECO:0000313" key="1">
    <source>
        <dbReference type="EMBL" id="ONU76320.1"/>
    </source>
</evidence>
<dbReference type="AlphaFoldDB" id="A0A1V2VTU1"/>
<accession>A0A1V2VTU1</accession>
<protein>
    <submittedName>
        <fullName evidence="1">Uncharacterized protein</fullName>
    </submittedName>
</protein>